<dbReference type="PROSITE" id="PS50043">
    <property type="entry name" value="HTH_LUXR_2"/>
    <property type="match status" value="1"/>
</dbReference>
<reference evidence="3 4" key="1">
    <citation type="journal article" date="2014" name="World J. Microbiol. Biotechnol.">
        <title>Biodiversity and physiological characteristics of Antarctic and Arctic lichens-associated bacteria.</title>
        <authorList>
            <person name="Lee Y.M."/>
            <person name="Kim E.H."/>
            <person name="Lee H.K."/>
            <person name="Hong S.G."/>
        </authorList>
    </citation>
    <scope>NUCLEOTIDE SEQUENCE [LARGE SCALE GENOMIC DNA]</scope>
    <source>
        <strain evidence="3 4">PAMC 26569</strain>
    </source>
</reference>
<dbReference type="SMART" id="SM00091">
    <property type="entry name" value="PAS"/>
    <property type="match status" value="3"/>
</dbReference>
<dbReference type="Pfam" id="PF00196">
    <property type="entry name" value="GerE"/>
    <property type="match status" value="1"/>
</dbReference>
<dbReference type="InterPro" id="IPR039420">
    <property type="entry name" value="WalR-like"/>
</dbReference>
<dbReference type="SMART" id="SM00421">
    <property type="entry name" value="HTH_LUXR"/>
    <property type="match status" value="1"/>
</dbReference>
<protein>
    <submittedName>
        <fullName evidence="3">PAS domain S-box protein</fullName>
    </submittedName>
</protein>
<dbReference type="EMBL" id="CP053708">
    <property type="protein sequence ID" value="QKE91334.1"/>
    <property type="molecule type" value="Genomic_DNA"/>
</dbReference>
<dbReference type="SUPFAM" id="SSF46894">
    <property type="entry name" value="C-terminal effector domain of the bipartite response regulators"/>
    <property type="match status" value="1"/>
</dbReference>
<dbReference type="CDD" id="cd06170">
    <property type="entry name" value="LuxR_C_like"/>
    <property type="match status" value="1"/>
</dbReference>
<dbReference type="InterPro" id="IPR000014">
    <property type="entry name" value="PAS"/>
</dbReference>
<dbReference type="CDD" id="cd00130">
    <property type="entry name" value="PAS"/>
    <property type="match status" value="1"/>
</dbReference>
<dbReference type="PANTHER" id="PTHR43214:SF38">
    <property type="entry name" value="NITRATE_NITRITE RESPONSE REGULATOR PROTEIN NARL"/>
    <property type="match status" value="1"/>
</dbReference>
<dbReference type="Pfam" id="PF13426">
    <property type="entry name" value="PAS_9"/>
    <property type="match status" value="1"/>
</dbReference>
<proteinExistence type="predicted"/>
<name>A0A6M8HS60_9PROT</name>
<dbReference type="InterPro" id="IPR036388">
    <property type="entry name" value="WH-like_DNA-bd_sf"/>
</dbReference>
<dbReference type="AlphaFoldDB" id="A0A6M8HS60"/>
<dbReference type="PANTHER" id="PTHR43214">
    <property type="entry name" value="TWO-COMPONENT RESPONSE REGULATOR"/>
    <property type="match status" value="1"/>
</dbReference>
<organism evidence="3 4">
    <name type="scientific">Lichenicola cladoniae</name>
    <dbReference type="NCBI Taxonomy" id="1484109"/>
    <lineage>
        <taxon>Bacteria</taxon>
        <taxon>Pseudomonadati</taxon>
        <taxon>Pseudomonadota</taxon>
        <taxon>Alphaproteobacteria</taxon>
        <taxon>Acetobacterales</taxon>
        <taxon>Acetobacteraceae</taxon>
        <taxon>Lichenicola</taxon>
    </lineage>
</organism>
<dbReference type="Pfam" id="PF13188">
    <property type="entry name" value="PAS_8"/>
    <property type="match status" value="2"/>
</dbReference>
<gene>
    <name evidence="3" type="ORF">HN018_15915</name>
</gene>
<dbReference type="Gene3D" id="1.10.10.10">
    <property type="entry name" value="Winged helix-like DNA-binding domain superfamily/Winged helix DNA-binding domain"/>
    <property type="match status" value="1"/>
</dbReference>
<keyword evidence="4" id="KW-1185">Reference proteome</keyword>
<accession>A0A6M8HS60</accession>
<evidence type="ECO:0000256" key="1">
    <source>
        <dbReference type="ARBA" id="ARBA00023125"/>
    </source>
</evidence>
<dbReference type="Gene3D" id="3.30.450.20">
    <property type="entry name" value="PAS domain"/>
    <property type="match status" value="3"/>
</dbReference>
<dbReference type="InterPro" id="IPR035965">
    <property type="entry name" value="PAS-like_dom_sf"/>
</dbReference>
<dbReference type="Proteomes" id="UP000500767">
    <property type="component" value="Chromosome"/>
</dbReference>
<dbReference type="InterPro" id="IPR016032">
    <property type="entry name" value="Sig_transdc_resp-reg_C-effctor"/>
</dbReference>
<dbReference type="GO" id="GO:0006355">
    <property type="term" value="P:regulation of DNA-templated transcription"/>
    <property type="evidence" value="ECO:0007669"/>
    <property type="project" value="InterPro"/>
</dbReference>
<dbReference type="PRINTS" id="PR00038">
    <property type="entry name" value="HTHLUXR"/>
</dbReference>
<feature type="domain" description="HTH luxR-type" evidence="2">
    <location>
        <begin position="420"/>
        <end position="485"/>
    </location>
</feature>
<dbReference type="NCBIfam" id="TIGR00229">
    <property type="entry name" value="sensory_box"/>
    <property type="match status" value="2"/>
</dbReference>
<evidence type="ECO:0000259" key="2">
    <source>
        <dbReference type="PROSITE" id="PS50043"/>
    </source>
</evidence>
<evidence type="ECO:0000313" key="3">
    <source>
        <dbReference type="EMBL" id="QKE91334.1"/>
    </source>
</evidence>
<evidence type="ECO:0000313" key="4">
    <source>
        <dbReference type="Proteomes" id="UP000500767"/>
    </source>
</evidence>
<dbReference type="SUPFAM" id="SSF55785">
    <property type="entry name" value="PYP-like sensor domain (PAS domain)"/>
    <property type="match status" value="3"/>
</dbReference>
<keyword evidence="1" id="KW-0238">DNA-binding</keyword>
<dbReference type="InterPro" id="IPR000792">
    <property type="entry name" value="Tscrpt_reg_LuxR_C"/>
</dbReference>
<dbReference type="KEGG" id="lck:HN018_15915"/>
<sequence length="499" mass="55942">MPGSFPSRNARYRYLQQIVSGVSDGVILIETDETIIWANETALEMHGVRTLADLGTTVPDYCGRFELRYRNGHRTAGGHTPIERVMAGETFNEVVVDVARKGEKAARWTHRIRSLVLTDDDGRRDLLVLILDDETERYHAEERFERAFNANPAPALILRLRDLTHIRVNQGFLDMTGCREDQVVGRSIYEVDILEGAARRELAIERLQEGRTVPQMEATMQLPQGGERCVIVAGQPIDVGDTRCMLFTFADLEGRRQAEAELRRSEQRFELAFRMAPVPTAIMVWKGWHVLLANDAFARESGHATDELVGQDAHALPLWADPQSTAVLDRLLRKDGRVSNLALPLQTRGGDRLDCLVSAELVEIRDQSCVLLVAQNVADRQRSKLEVADAIAAVMHDTSWFTDAVLDKLARRSAGVTDEQTSSLAELPPRAREILDLVCEGLDDGTIAERLAVARNTVRNHVASLYRRTGVDSRAKLIIWARERGVMGAPVRPRPRPRR</sequence>
<dbReference type="GO" id="GO:0003677">
    <property type="term" value="F:DNA binding"/>
    <property type="evidence" value="ECO:0007669"/>
    <property type="project" value="UniProtKB-KW"/>
</dbReference>